<dbReference type="OrthoDB" id="436463at2"/>
<evidence type="ECO:0000256" key="1">
    <source>
        <dbReference type="SAM" id="MobiDB-lite"/>
    </source>
</evidence>
<sequence length="744" mass="84824">MDSFNGNSITITVEIYEFSTGIKAEITPDGGWISRGFTGRYMNVTLPQIPYTVERAIANKRFAVVEGANSNQPAVIGRVVPGEPDSCIPDWSVVAVVSRGRDDGGRPLSVYRYFLCQGADSLGKILSWMEDYAQRVGHLPVFNPFETRVDPSQEISIPPEIPSEKLEHKFEHKSVPIVLSWQHKPNFRLINKIAEIKAGAEPVSWAYNAQALENPWSFVVIHPASERAYGSFLQVKANRPLALMPATVDEQALKSAIKRLINSSQVKSEAVRQIAGALGNQKITSDYWHRLFDDQGAQHALSQNLYTPQFIRLITLRAMVIPETLPEFLDWLNIKGGRHKPDNNQVISLEFQEAIGDQIPPELLARGIKLILPKLLEKQITPEAVHWLLAARHSAWKHYRKQFINDVQADLEMISSFNRRSYSSESNSFRCGDKIWNRLKYLKVIRRRHRHSEPYYKPLAKLFECLREYRLSAYFYQVGFGGVPKEIFNKAFPNSRKSVQDAFGLPIKPMMTPQEQISKQYSGILNFIWNNRDYFSIIIGLFLIFSLSYKFIQKSGDYISYINRQLSNKKKDVKKKSSTTKSAVVTPTQPTSGQKVNLAPEMTKIEKDKALAEFPKTTSQVISRIVQELTNDLKGILPQDLPATPDKRENEIEVVKALKTILKDPTLNYTGAIERKVKPESIKYLSTKWVEAIYAYQKNKGIQYDGIINYLPGISESTYEQLKYDTKKNLEQVDNRTQNNQNKT</sequence>
<dbReference type="Proteomes" id="UP000003959">
    <property type="component" value="Unassembled WGS sequence"/>
</dbReference>
<evidence type="ECO:0000313" key="2">
    <source>
        <dbReference type="EMBL" id="EGJ32563.1"/>
    </source>
</evidence>
<dbReference type="AlphaFoldDB" id="F4XS71"/>
<evidence type="ECO:0000313" key="3">
    <source>
        <dbReference type="Proteomes" id="UP000003959"/>
    </source>
</evidence>
<reference evidence="3" key="1">
    <citation type="journal article" date="2011" name="Proc. Natl. Acad. Sci. U.S.A.">
        <title>Genomic insights into the physiology and ecology of the marine filamentous cyanobacterium Lyngbya majuscula.</title>
        <authorList>
            <person name="Jones A.C."/>
            <person name="Monroe E.A."/>
            <person name="Podell S."/>
            <person name="Hess W.R."/>
            <person name="Klages S."/>
            <person name="Esquenazi E."/>
            <person name="Niessen S."/>
            <person name="Hoover H."/>
            <person name="Rothmann M."/>
            <person name="Lasken R.S."/>
            <person name="Yates J.R.III."/>
            <person name="Reinhardt R."/>
            <person name="Kube M."/>
            <person name="Burkart M.D."/>
            <person name="Allen E.E."/>
            <person name="Dorrestein P.C."/>
            <person name="Gerwick W.H."/>
            <person name="Gerwick L."/>
        </authorList>
    </citation>
    <scope>NUCLEOTIDE SEQUENCE [LARGE SCALE GENOMIC DNA]</scope>
    <source>
        <strain evidence="3">3L</strain>
    </source>
</reference>
<dbReference type="EMBL" id="GL890912">
    <property type="protein sequence ID" value="EGJ32563.1"/>
    <property type="molecule type" value="Genomic_DNA"/>
</dbReference>
<name>F4XS71_9CYAN</name>
<organism evidence="2 3">
    <name type="scientific">Moorena producens 3L</name>
    <dbReference type="NCBI Taxonomy" id="489825"/>
    <lineage>
        <taxon>Bacteria</taxon>
        <taxon>Bacillati</taxon>
        <taxon>Cyanobacteriota</taxon>
        <taxon>Cyanophyceae</taxon>
        <taxon>Coleofasciculales</taxon>
        <taxon>Coleofasciculaceae</taxon>
        <taxon>Moorena</taxon>
    </lineage>
</organism>
<protein>
    <submittedName>
        <fullName evidence="2">Uncharacterized protein</fullName>
    </submittedName>
</protein>
<proteinExistence type="predicted"/>
<accession>F4XS71</accession>
<dbReference type="RefSeq" id="WP_008184437.1">
    <property type="nucleotide sequence ID" value="NZ_GL890912.1"/>
</dbReference>
<feature type="region of interest" description="Disordered" evidence="1">
    <location>
        <begin position="572"/>
        <end position="593"/>
    </location>
</feature>
<keyword evidence="3" id="KW-1185">Reference proteome</keyword>
<gene>
    <name evidence="2" type="ORF">LYNGBM3L_12210</name>
</gene>
<dbReference type="eggNOG" id="COG1317">
    <property type="taxonomic scope" value="Bacteria"/>
</dbReference>
<dbReference type="HOGENOM" id="CLU_015414_0_0_3"/>